<feature type="region of interest" description="Disordered" evidence="1">
    <location>
        <begin position="594"/>
        <end position="614"/>
    </location>
</feature>
<feature type="region of interest" description="Disordered" evidence="1">
    <location>
        <begin position="372"/>
        <end position="414"/>
    </location>
</feature>
<dbReference type="GeneID" id="34526110"/>
<feature type="region of interest" description="Disordered" evidence="1">
    <location>
        <begin position="695"/>
        <end position="719"/>
    </location>
</feature>
<reference evidence="2 3" key="1">
    <citation type="journal article" date="2011" name="Proc. Natl. Acad. Sci. U.S.A.">
        <title>Evolutionary erosion of yeast sex chromosomes by mating-type switching accidents.</title>
        <authorList>
            <person name="Gordon J.L."/>
            <person name="Armisen D."/>
            <person name="Proux-Wera E."/>
            <person name="Oheigeartaigh S.S."/>
            <person name="Byrne K.P."/>
            <person name="Wolfe K.H."/>
        </authorList>
    </citation>
    <scope>NUCLEOTIDE SEQUENCE [LARGE SCALE GENOMIC DNA]</scope>
    <source>
        <strain evidence="3">ATCC MYA-139 / BCRC 22969 / CBS 8797 / CCRC 22969 / KCTC 17520 / NBRC 10181 / NCYC 3082</strain>
    </source>
</reference>
<reference evidence="3" key="2">
    <citation type="submission" date="2012-08" db="EMBL/GenBank/DDBJ databases">
        <title>Genome sequence of Kazachstania naganishii.</title>
        <authorList>
            <person name="Gordon J.L."/>
            <person name="Armisen D."/>
            <person name="Proux-Wera E."/>
            <person name="OhEigeartaigh S.S."/>
            <person name="Byrne K.P."/>
            <person name="Wolfe K.H."/>
        </authorList>
    </citation>
    <scope>NUCLEOTIDE SEQUENCE [LARGE SCALE GENOMIC DNA]</scope>
    <source>
        <strain evidence="3">ATCC MYA-139 / BCRC 22969 / CBS 8797 / CCRC 22969 / KCTC 17520 / NBRC 10181 / NCYC 3082</strain>
    </source>
</reference>
<feature type="region of interest" description="Disordered" evidence="1">
    <location>
        <begin position="298"/>
        <end position="321"/>
    </location>
</feature>
<dbReference type="eggNOG" id="ENOG502RI27">
    <property type="taxonomic scope" value="Eukaryota"/>
</dbReference>
<feature type="region of interest" description="Disordered" evidence="1">
    <location>
        <begin position="216"/>
        <end position="249"/>
    </location>
</feature>
<organism evidence="2 3">
    <name type="scientific">Huiozyma naganishii (strain ATCC MYA-139 / BCRC 22969 / CBS 8797 / KCTC 17520 / NBRC 10181 / NCYC 3082 / Yp74L-3)</name>
    <name type="common">Yeast</name>
    <name type="synonym">Kazachstania naganishii</name>
    <dbReference type="NCBI Taxonomy" id="1071383"/>
    <lineage>
        <taxon>Eukaryota</taxon>
        <taxon>Fungi</taxon>
        <taxon>Dikarya</taxon>
        <taxon>Ascomycota</taxon>
        <taxon>Saccharomycotina</taxon>
        <taxon>Saccharomycetes</taxon>
        <taxon>Saccharomycetales</taxon>
        <taxon>Saccharomycetaceae</taxon>
        <taxon>Huiozyma</taxon>
    </lineage>
</organism>
<dbReference type="EMBL" id="HE978318">
    <property type="protein sequence ID" value="CCK70410.1"/>
    <property type="molecule type" value="Genomic_DNA"/>
</dbReference>
<proteinExistence type="predicted"/>
<dbReference type="KEGG" id="kng:KNAG_0E01460"/>
<gene>
    <name evidence="2" type="primary">KNAG0E01460</name>
    <name evidence="2" type="ordered locus">KNAG_0E01460</name>
</gene>
<evidence type="ECO:0000313" key="3">
    <source>
        <dbReference type="Proteomes" id="UP000006310"/>
    </source>
</evidence>
<feature type="compositionally biased region" description="Basic and acidic residues" evidence="1">
    <location>
        <begin position="144"/>
        <end position="165"/>
    </location>
</feature>
<feature type="region of interest" description="Disordered" evidence="1">
    <location>
        <begin position="140"/>
        <end position="175"/>
    </location>
</feature>
<dbReference type="RefSeq" id="XP_022464656.1">
    <property type="nucleotide sequence ID" value="XM_022608129.1"/>
</dbReference>
<feature type="compositionally biased region" description="Polar residues" evidence="1">
    <location>
        <begin position="42"/>
        <end position="51"/>
    </location>
</feature>
<dbReference type="OrthoDB" id="4069593at2759"/>
<feature type="region of interest" description="Disordered" evidence="1">
    <location>
        <begin position="71"/>
        <end position="119"/>
    </location>
</feature>
<feature type="compositionally biased region" description="Acidic residues" evidence="1">
    <location>
        <begin position="300"/>
        <end position="317"/>
    </location>
</feature>
<sequence length="840" mass="93679">MSSSKLSTPRRELLFGREDIPELSHNEFRVSFSKRWRDDSYSSHSNTQQSKPELVSPKGQVRFSIPDITENSNDMEADLPPVVSSPTRIVFPNEDTTFTSNRSVGTPPRGGRTPLSRPRSDVMGYVVDMHSKVMIKIPELQWSPHDHREGNNGTERHSGADKIRENSTNFVPRHRMTKSLQSVLSQTVDEYSVPCTNDGDLLHQRNKSADELSLDAMSPSHVGDHTGLHSARSLSPRRNSNSRGNLYLSSDSPINKYKVPIPLEINLPPYLSKANANKNTKRNSLIFDGKGYSQYNGDALSEEESDSEVALENEENTTSEGLSTLIKDDSIPSATYDISYDVDAEEADWLLGIDKEANVNLKLQNKNLTKKNKLPALPLPSSQRSKDYPSKTDASGKHGTSAPPTRSFHGDNILSNDCVSPTTSRYCREETNESLNILATPSRSIIIPDLDEQLGQTPRSEAKSPNGTLKFFEKFNSLGTSSYDENVSPTAKQNFPLTDVLNTSFKFPNMRVEKQQQNKNNQIEIDDNFQKVAPVSEQFEKRRKSLQAAQHEGLLSPNRQGFGNTHRRSQSVYTINFWDTTGKNNTSEDVLVDATSTPPRFSRNSRGTIGLSPHHPKLPYELGLNSGVHLDGRGQSDPSHVTKKPPMMPLSEIRESEEIRPLSSFNSFSRPVVPYVDFPITKDIKSKKNQINLLSPTRQLSNSESTQSSSTNSQFSQKSARTDITGYSYLGHQAEDFGSTPVKAFPQFSGASDEDDFKIVKERRDDGKIVEVIVLEDDFEEKVDGARAKSLSDTTPKRMLRGSKNSKLRETSPARFGNVLSICEQTAVEARNTIYELAGK</sequence>
<feature type="compositionally biased region" description="Polar residues" evidence="1">
    <location>
        <begin position="94"/>
        <end position="104"/>
    </location>
</feature>
<evidence type="ECO:0000256" key="1">
    <source>
        <dbReference type="SAM" id="MobiDB-lite"/>
    </source>
</evidence>
<feature type="region of interest" description="Disordered" evidence="1">
    <location>
        <begin position="790"/>
        <end position="810"/>
    </location>
</feature>
<feature type="compositionally biased region" description="Low complexity" evidence="1">
    <location>
        <begin position="699"/>
        <end position="719"/>
    </location>
</feature>
<keyword evidence="3" id="KW-1185">Reference proteome</keyword>
<dbReference type="AlphaFoldDB" id="J7R6C9"/>
<name>J7R6C9_HUIN7</name>
<dbReference type="Proteomes" id="UP000006310">
    <property type="component" value="Chromosome 5"/>
</dbReference>
<feature type="compositionally biased region" description="Basic and acidic residues" evidence="1">
    <location>
        <begin position="384"/>
        <end position="396"/>
    </location>
</feature>
<feature type="compositionally biased region" description="Low complexity" evidence="1">
    <location>
        <begin position="230"/>
        <end position="245"/>
    </location>
</feature>
<evidence type="ECO:0000313" key="2">
    <source>
        <dbReference type="EMBL" id="CCK70410.1"/>
    </source>
</evidence>
<protein>
    <submittedName>
        <fullName evidence="2">Uncharacterized protein</fullName>
    </submittedName>
</protein>
<feature type="region of interest" description="Disordered" evidence="1">
    <location>
        <begin position="37"/>
        <end position="59"/>
    </location>
</feature>
<feature type="compositionally biased region" description="Polar residues" evidence="1">
    <location>
        <begin position="594"/>
        <end position="607"/>
    </location>
</feature>
<dbReference type="HOGENOM" id="CLU_007020_0_0_1"/>
<accession>J7R6C9</accession>